<evidence type="ECO:0000313" key="4">
    <source>
        <dbReference type="Proteomes" id="UP000650524"/>
    </source>
</evidence>
<dbReference type="Proteomes" id="UP000650524">
    <property type="component" value="Unassembled WGS sequence"/>
</dbReference>
<dbReference type="PANTHER" id="PTHR10566">
    <property type="entry name" value="CHAPERONE-ACTIVITY OF BC1 COMPLEX CABC1 -RELATED"/>
    <property type="match status" value="1"/>
</dbReference>
<dbReference type="EMBL" id="JACNJD010000304">
    <property type="protein sequence ID" value="MBC8178694.1"/>
    <property type="molecule type" value="Genomic_DNA"/>
</dbReference>
<dbReference type="PANTHER" id="PTHR10566:SF113">
    <property type="entry name" value="PROTEIN ACTIVITY OF BC1 COMPLEX KINASE 7, CHLOROPLASTIC"/>
    <property type="match status" value="1"/>
</dbReference>
<organism evidence="3 4">
    <name type="scientific">Candidatus Desulfacyla euxinica</name>
    <dbReference type="NCBI Taxonomy" id="2841693"/>
    <lineage>
        <taxon>Bacteria</taxon>
        <taxon>Deltaproteobacteria</taxon>
        <taxon>Candidatus Desulfacyla</taxon>
    </lineage>
</organism>
<dbReference type="InterPro" id="IPR050154">
    <property type="entry name" value="UbiB_kinase"/>
</dbReference>
<comment type="similarity">
    <text evidence="1">Belongs to the protein kinase superfamily. ADCK protein kinase family.</text>
</comment>
<proteinExistence type="inferred from homology"/>
<dbReference type="SUPFAM" id="SSF56112">
    <property type="entry name" value="Protein kinase-like (PK-like)"/>
    <property type="match status" value="1"/>
</dbReference>
<feature type="domain" description="ABC1 atypical kinase-like" evidence="2">
    <location>
        <begin position="167"/>
        <end position="368"/>
    </location>
</feature>
<dbReference type="InterPro" id="IPR011009">
    <property type="entry name" value="Kinase-like_dom_sf"/>
</dbReference>
<dbReference type="Pfam" id="PF03109">
    <property type="entry name" value="ABC1"/>
    <property type="match status" value="1"/>
</dbReference>
<comment type="caution">
    <text evidence="3">The sequence shown here is derived from an EMBL/GenBank/DDBJ whole genome shotgun (WGS) entry which is preliminary data.</text>
</comment>
<name>A0A8J6N362_9DELT</name>
<evidence type="ECO:0000259" key="2">
    <source>
        <dbReference type="Pfam" id="PF03109"/>
    </source>
</evidence>
<gene>
    <name evidence="3" type="ORF">H8E19_14920</name>
</gene>
<dbReference type="GO" id="GO:0016301">
    <property type="term" value="F:kinase activity"/>
    <property type="evidence" value="ECO:0007669"/>
    <property type="project" value="UniProtKB-KW"/>
</dbReference>
<evidence type="ECO:0000256" key="1">
    <source>
        <dbReference type="ARBA" id="ARBA00009670"/>
    </source>
</evidence>
<keyword evidence="3" id="KW-0418">Kinase</keyword>
<dbReference type="AlphaFoldDB" id="A0A8J6N362"/>
<evidence type="ECO:0000313" key="3">
    <source>
        <dbReference type="EMBL" id="MBC8178694.1"/>
    </source>
</evidence>
<sequence>MRKRATGLLKDARSRGTLEHTVRQVVAITGLEDLLPDCYAQFRSVVVEGMVFMISELPLARLAEKIVDQVRLKHTATLGQRLYALIKDMPSLQKLGQIICRTPGLDPQFKKALVDLEDNIKTVTYSQMRPLLIREIRSLGPKHSITPEKRILAEATVCAVVPAKASKAKGKTPLKVVLKAVKPAVRRNMSAELVMLDRLMEFLDMRQETWGLGDFNFSGTLQQVRRLLENEVNLTSEQRNLDIVKAYYGSDATLAVPERLPLSTPRMTVMTRIDGTKITEVKHLSQEKRRRLASNLAKICILRPIQDMREESVFHGDPHAGNISYTFEGAQPRIIFYDWGMLGRLKRLERFTMALLTLGLIMGNRKLIFYTADIITRRQTSTDKAMSHNIMSIIDEAITGQKNRTRGLLSSIEFLFKRFTYQGVLFSTDLLMYEKALVTLRGVLADVDPTFKRDDYMIWAAMTTFLDDVVRLRLLKLIIKDAWTLYRHSITVMFDIQKVIGWFLLDVGRLWKKLPKQK</sequence>
<keyword evidence="3" id="KW-0808">Transferase</keyword>
<protein>
    <submittedName>
        <fullName evidence="3">AarF/ABC1/UbiB kinase family protein</fullName>
    </submittedName>
</protein>
<dbReference type="InterPro" id="IPR004147">
    <property type="entry name" value="ABC1_dom"/>
</dbReference>
<reference evidence="3 4" key="1">
    <citation type="submission" date="2020-08" db="EMBL/GenBank/DDBJ databases">
        <title>Bridging the membrane lipid divide: bacteria of the FCB group superphylum have the potential to synthesize archaeal ether lipids.</title>
        <authorList>
            <person name="Villanueva L."/>
            <person name="Von Meijenfeldt F.A.B."/>
            <person name="Westbye A.B."/>
            <person name="Yadav S."/>
            <person name="Hopmans E.C."/>
            <person name="Dutilh B.E."/>
            <person name="Sinninghe Damste J.S."/>
        </authorList>
    </citation>
    <scope>NUCLEOTIDE SEQUENCE [LARGE SCALE GENOMIC DNA]</scope>
    <source>
        <strain evidence="3">NIOZ-UU27</strain>
    </source>
</reference>
<accession>A0A8J6N362</accession>